<dbReference type="AlphaFoldDB" id="A0A378RL79"/>
<dbReference type="GO" id="GO:0016020">
    <property type="term" value="C:membrane"/>
    <property type="evidence" value="ECO:0007669"/>
    <property type="project" value="UniProtKB-SubCell"/>
</dbReference>
<dbReference type="PANTHER" id="PTHR30386">
    <property type="entry name" value="MEMBRANE FUSION SUBUNIT OF EMRAB-TOLC MULTIDRUG EFFLUX PUMP"/>
    <property type="match status" value="1"/>
</dbReference>
<dbReference type="InterPro" id="IPR050739">
    <property type="entry name" value="MFP"/>
</dbReference>
<evidence type="ECO:0000313" key="7">
    <source>
        <dbReference type="Proteomes" id="UP000255024"/>
    </source>
</evidence>
<feature type="transmembrane region" description="Helical" evidence="5">
    <location>
        <begin position="28"/>
        <end position="47"/>
    </location>
</feature>
<accession>A0A378RL79</accession>
<keyword evidence="4 5" id="KW-0472">Membrane</keyword>
<evidence type="ECO:0000256" key="5">
    <source>
        <dbReference type="SAM" id="Phobius"/>
    </source>
</evidence>
<proteinExistence type="predicted"/>
<evidence type="ECO:0000313" key="6">
    <source>
        <dbReference type="EMBL" id="STZ27813.1"/>
    </source>
</evidence>
<gene>
    <name evidence="6" type="primary">hlyD</name>
    <name evidence="6" type="ORF">NCTC11179_01349</name>
</gene>
<evidence type="ECO:0000256" key="2">
    <source>
        <dbReference type="ARBA" id="ARBA00022692"/>
    </source>
</evidence>
<evidence type="ECO:0000256" key="1">
    <source>
        <dbReference type="ARBA" id="ARBA00004167"/>
    </source>
</evidence>
<keyword evidence="3 5" id="KW-1133">Transmembrane helix</keyword>
<keyword evidence="7" id="KW-1185">Reference proteome</keyword>
<comment type="subcellular location">
    <subcellularLocation>
        <location evidence="1">Membrane</location>
        <topology evidence="1">Single-pass membrane protein</topology>
    </subcellularLocation>
</comment>
<name>A0A378RL79_MYROD</name>
<keyword evidence="2 5" id="KW-0812">Transmembrane</keyword>
<evidence type="ECO:0000256" key="3">
    <source>
        <dbReference type="ARBA" id="ARBA00022989"/>
    </source>
</evidence>
<dbReference type="RefSeq" id="WP_115090681.1">
    <property type="nucleotide sequence ID" value="NZ_CP068107.1"/>
</dbReference>
<dbReference type="EMBL" id="UGQL01000001">
    <property type="protein sequence ID" value="STZ27813.1"/>
    <property type="molecule type" value="Genomic_DNA"/>
</dbReference>
<organism evidence="6 7">
    <name type="scientific">Myroides odoratus</name>
    <name type="common">Flavobacterium odoratum</name>
    <dbReference type="NCBI Taxonomy" id="256"/>
    <lineage>
        <taxon>Bacteria</taxon>
        <taxon>Pseudomonadati</taxon>
        <taxon>Bacteroidota</taxon>
        <taxon>Flavobacteriia</taxon>
        <taxon>Flavobacteriales</taxon>
        <taxon>Flavobacteriaceae</taxon>
        <taxon>Myroides</taxon>
    </lineage>
</organism>
<protein>
    <submittedName>
        <fullName evidence="6">Hemolysin secretion protein D, chromosomal</fullName>
    </submittedName>
</protein>
<dbReference type="Gene3D" id="2.40.30.170">
    <property type="match status" value="1"/>
</dbReference>
<dbReference type="Proteomes" id="UP000255024">
    <property type="component" value="Unassembled WGS sequence"/>
</dbReference>
<dbReference type="PANTHER" id="PTHR30386:SF26">
    <property type="entry name" value="TRANSPORT PROTEIN COMB"/>
    <property type="match status" value="1"/>
</dbReference>
<reference evidence="6 7" key="1">
    <citation type="submission" date="2018-06" db="EMBL/GenBank/DDBJ databases">
        <authorList>
            <consortium name="Pathogen Informatics"/>
            <person name="Doyle S."/>
        </authorList>
    </citation>
    <scope>NUCLEOTIDE SEQUENCE [LARGE SCALE GENOMIC DNA]</scope>
    <source>
        <strain evidence="6 7">NCTC11179</strain>
    </source>
</reference>
<evidence type="ECO:0000256" key="4">
    <source>
        <dbReference type="ARBA" id="ARBA00023136"/>
    </source>
</evidence>
<sequence length="429" mass="49413">MSKLDDIELRSEEVQDILTAMPHWMVRWGNILLLIIIVLLFVFSWFIRYPDIVQTEIIITTQIPPEKLVANSTGKIAHIFISDKGVVTPHTPLAIIENPANYKDVYALKNLIETLDINNLDFNFPIEEASVLQLGGIESAYANFEKSYLEFSINKNLKPYLIDKQAQNFEQIQEESRLQLLLEQKEIASKELTYKRTELERHKKLFDKGVIPAQEWESKNVEYLQQEKNINSLTSQITNIRSSLNDLNKSKKTTLLSESKDDLILKRNVILAINQLKKSILDWELAYVIQASIEGKVTFLQIWKENQNITAGDNVFVIIPENNNFIGKVKATALNSGKIKVGQRVNIRLANYPDREFGIVQGEVKSFSLIPDKENNLLIDIDLPKGLKSSYNKELLFQQEMSGTADIITDDLRLIERLLYQFRDLFKRD</sequence>